<reference evidence="12 13" key="1">
    <citation type="submission" date="2018-07" db="EMBL/GenBank/DDBJ databases">
        <title>Genomic Encyclopedia of Type Strains, Phase IV (KMG-IV): sequencing the most valuable type-strain genomes for metagenomic binning, comparative biology and taxonomic classification.</title>
        <authorList>
            <person name="Goeker M."/>
        </authorList>
    </citation>
    <scope>NUCLEOTIDE SEQUENCE [LARGE SCALE GENOMIC DNA]</scope>
    <source>
        <strain evidence="12 13">DSM 26407</strain>
    </source>
</reference>
<dbReference type="Gene3D" id="3.30.160.70">
    <property type="entry name" value="Methylated DNA-protein cysteine methyltransferase domain"/>
    <property type="match status" value="1"/>
</dbReference>
<dbReference type="SMART" id="SM00342">
    <property type="entry name" value="HTH_ARAC"/>
    <property type="match status" value="1"/>
</dbReference>
<keyword evidence="7" id="KW-0805">Transcription regulation</keyword>
<dbReference type="NCBIfam" id="TIGR00589">
    <property type="entry name" value="ogt"/>
    <property type="match status" value="1"/>
</dbReference>
<evidence type="ECO:0000256" key="6">
    <source>
        <dbReference type="ARBA" id="ARBA00022763"/>
    </source>
</evidence>
<evidence type="ECO:0000256" key="8">
    <source>
        <dbReference type="ARBA" id="ARBA00023163"/>
    </source>
</evidence>
<dbReference type="InterPro" id="IPR009057">
    <property type="entry name" value="Homeodomain-like_sf"/>
</dbReference>
<evidence type="ECO:0000313" key="12">
    <source>
        <dbReference type="EMBL" id="RCX28304.1"/>
    </source>
</evidence>
<keyword evidence="6" id="KW-0227">DNA damage</keyword>
<dbReference type="OrthoDB" id="9802228at2"/>
<dbReference type="PANTHER" id="PTHR10815:SF13">
    <property type="entry name" value="METHYLATED-DNA--PROTEIN-CYSTEINE METHYLTRANSFERASE"/>
    <property type="match status" value="1"/>
</dbReference>
<dbReference type="InterPro" id="IPR036631">
    <property type="entry name" value="MGMT_N_sf"/>
</dbReference>
<dbReference type="GO" id="GO:0003908">
    <property type="term" value="F:methylated-DNA-[protein]-cysteine S-methyltransferase activity"/>
    <property type="evidence" value="ECO:0007669"/>
    <property type="project" value="UniProtKB-EC"/>
</dbReference>
<protein>
    <recommendedName>
        <fullName evidence="3">methylated-DNA--[protein]-cysteine S-methyltransferase</fullName>
        <ecNumber evidence="3">2.1.1.63</ecNumber>
    </recommendedName>
</protein>
<evidence type="ECO:0000256" key="3">
    <source>
        <dbReference type="ARBA" id="ARBA00011918"/>
    </source>
</evidence>
<evidence type="ECO:0000256" key="10">
    <source>
        <dbReference type="ARBA" id="ARBA00049348"/>
    </source>
</evidence>
<dbReference type="InterPro" id="IPR036388">
    <property type="entry name" value="WH-like_DNA-bd_sf"/>
</dbReference>
<dbReference type="EC" id="2.1.1.63" evidence="3"/>
<accession>A0A369C941</accession>
<keyword evidence="4 12" id="KW-0489">Methyltransferase</keyword>
<comment type="similarity">
    <text evidence="2">Belongs to the MGMT family.</text>
</comment>
<dbReference type="GO" id="GO:0032259">
    <property type="term" value="P:methylation"/>
    <property type="evidence" value="ECO:0007669"/>
    <property type="project" value="UniProtKB-KW"/>
</dbReference>
<dbReference type="AlphaFoldDB" id="A0A369C941"/>
<evidence type="ECO:0000256" key="5">
    <source>
        <dbReference type="ARBA" id="ARBA00022679"/>
    </source>
</evidence>
<sequence length="285" mass="30423">MSPAATPYGRIRAAIEYLAEHHREQPGLEPLAHRAGLSPYHFQRLFTRWAGVSPKSFLRQITRQHLKARLGDSVPLLEAAIEAGLSGPGRLHDLFISTEGMTPGEYRRLGAGLTLRHGSAETPYGRAFAAWTGRGLCALEFLPDGGDGGAAAAALAERWPGAELREDNDCIRALMGRVFDPATARPPLHVAGSRFQLLVWEALLRLPEGALISYGRLAALAGHPGAARAAGSAVGSNPVAVLIPCHRVIRASGAVTGYRWGTGRKLALLGRELARAEERKAGESA</sequence>
<dbReference type="SUPFAM" id="SSF46767">
    <property type="entry name" value="Methylated DNA-protein cysteine methyltransferase, C-terminal domain"/>
    <property type="match status" value="1"/>
</dbReference>
<dbReference type="RefSeq" id="WP_114280245.1">
    <property type="nucleotide sequence ID" value="NZ_QPJY01000007.1"/>
</dbReference>
<dbReference type="SUPFAM" id="SSF46689">
    <property type="entry name" value="Homeodomain-like"/>
    <property type="match status" value="1"/>
</dbReference>
<dbReference type="PROSITE" id="PS01124">
    <property type="entry name" value="HTH_ARAC_FAMILY_2"/>
    <property type="match status" value="1"/>
</dbReference>
<comment type="catalytic activity">
    <reaction evidence="10">
        <text>a 6-O-methyl-2'-deoxyguanosine in DNA + L-cysteinyl-[protein] = S-methyl-L-cysteinyl-[protein] + a 2'-deoxyguanosine in DNA</text>
        <dbReference type="Rhea" id="RHEA:24000"/>
        <dbReference type="Rhea" id="RHEA-COMP:10131"/>
        <dbReference type="Rhea" id="RHEA-COMP:10132"/>
        <dbReference type="Rhea" id="RHEA-COMP:11367"/>
        <dbReference type="Rhea" id="RHEA-COMP:11368"/>
        <dbReference type="ChEBI" id="CHEBI:29950"/>
        <dbReference type="ChEBI" id="CHEBI:82612"/>
        <dbReference type="ChEBI" id="CHEBI:85445"/>
        <dbReference type="ChEBI" id="CHEBI:85448"/>
        <dbReference type="EC" id="2.1.1.63"/>
    </reaction>
</comment>
<dbReference type="InterPro" id="IPR001497">
    <property type="entry name" value="MethylDNA_cys_MeTrfase_AS"/>
</dbReference>
<dbReference type="PANTHER" id="PTHR10815">
    <property type="entry name" value="METHYLATED-DNA--PROTEIN-CYSTEINE METHYLTRANSFERASE"/>
    <property type="match status" value="1"/>
</dbReference>
<name>A0A369C941_9GAMM</name>
<keyword evidence="5 12" id="KW-0808">Transferase</keyword>
<dbReference type="PROSITE" id="PS00374">
    <property type="entry name" value="MGMT"/>
    <property type="match status" value="1"/>
</dbReference>
<dbReference type="CDD" id="cd06445">
    <property type="entry name" value="ATase"/>
    <property type="match status" value="1"/>
</dbReference>
<dbReference type="Pfam" id="PF12833">
    <property type="entry name" value="HTH_18"/>
    <property type="match status" value="1"/>
</dbReference>
<dbReference type="Proteomes" id="UP000252707">
    <property type="component" value="Unassembled WGS sequence"/>
</dbReference>
<organism evidence="12 13">
    <name type="scientific">Thioalbus denitrificans</name>
    <dbReference type="NCBI Taxonomy" id="547122"/>
    <lineage>
        <taxon>Bacteria</taxon>
        <taxon>Pseudomonadati</taxon>
        <taxon>Pseudomonadota</taxon>
        <taxon>Gammaproteobacteria</taxon>
        <taxon>Chromatiales</taxon>
        <taxon>Ectothiorhodospiraceae</taxon>
        <taxon>Thioalbus</taxon>
    </lineage>
</organism>
<dbReference type="GO" id="GO:0006281">
    <property type="term" value="P:DNA repair"/>
    <property type="evidence" value="ECO:0007669"/>
    <property type="project" value="UniProtKB-KW"/>
</dbReference>
<evidence type="ECO:0000313" key="13">
    <source>
        <dbReference type="Proteomes" id="UP000252707"/>
    </source>
</evidence>
<evidence type="ECO:0000256" key="4">
    <source>
        <dbReference type="ARBA" id="ARBA00022603"/>
    </source>
</evidence>
<evidence type="ECO:0000256" key="2">
    <source>
        <dbReference type="ARBA" id="ARBA00008711"/>
    </source>
</evidence>
<dbReference type="InterPro" id="IPR018060">
    <property type="entry name" value="HTH_AraC"/>
</dbReference>
<dbReference type="Pfam" id="PF01035">
    <property type="entry name" value="DNA_binding_1"/>
    <property type="match status" value="1"/>
</dbReference>
<comment type="caution">
    <text evidence="12">The sequence shown here is derived from an EMBL/GenBank/DDBJ whole genome shotgun (WGS) entry which is preliminary data.</text>
</comment>
<dbReference type="FunFam" id="1.10.10.10:FF:000214">
    <property type="entry name" value="Methylated-DNA--protein-cysteine methyltransferase"/>
    <property type="match status" value="1"/>
</dbReference>
<dbReference type="SUPFAM" id="SSF53155">
    <property type="entry name" value="Methylated DNA-protein cysteine methyltransferase domain"/>
    <property type="match status" value="1"/>
</dbReference>
<dbReference type="EMBL" id="QPJY01000007">
    <property type="protein sequence ID" value="RCX28304.1"/>
    <property type="molecule type" value="Genomic_DNA"/>
</dbReference>
<keyword evidence="13" id="KW-1185">Reference proteome</keyword>
<gene>
    <name evidence="12" type="ORF">DFQ59_10747</name>
</gene>
<keyword evidence="9" id="KW-0234">DNA repair</keyword>
<dbReference type="Gene3D" id="1.10.10.60">
    <property type="entry name" value="Homeodomain-like"/>
    <property type="match status" value="1"/>
</dbReference>
<feature type="domain" description="HTH araC/xylS-type" evidence="11">
    <location>
        <begin position="12"/>
        <end position="109"/>
    </location>
</feature>
<proteinExistence type="inferred from homology"/>
<dbReference type="GO" id="GO:0043565">
    <property type="term" value="F:sequence-specific DNA binding"/>
    <property type="evidence" value="ECO:0007669"/>
    <property type="project" value="InterPro"/>
</dbReference>
<evidence type="ECO:0000256" key="1">
    <source>
        <dbReference type="ARBA" id="ARBA00001286"/>
    </source>
</evidence>
<evidence type="ECO:0000256" key="7">
    <source>
        <dbReference type="ARBA" id="ARBA00023015"/>
    </source>
</evidence>
<dbReference type="GO" id="GO:0003700">
    <property type="term" value="F:DNA-binding transcription factor activity"/>
    <property type="evidence" value="ECO:0007669"/>
    <property type="project" value="InterPro"/>
</dbReference>
<dbReference type="InterPro" id="IPR014048">
    <property type="entry name" value="MethylDNA_cys_MeTrfase_DNA-bd"/>
</dbReference>
<dbReference type="InterPro" id="IPR036217">
    <property type="entry name" value="MethylDNA_cys_MeTrfase_DNAb"/>
</dbReference>
<evidence type="ECO:0000259" key="11">
    <source>
        <dbReference type="PROSITE" id="PS01124"/>
    </source>
</evidence>
<dbReference type="Gene3D" id="1.10.10.10">
    <property type="entry name" value="Winged helix-like DNA-binding domain superfamily/Winged helix DNA-binding domain"/>
    <property type="match status" value="1"/>
</dbReference>
<comment type="catalytic activity">
    <reaction evidence="1">
        <text>a 4-O-methyl-thymidine in DNA + L-cysteinyl-[protein] = a thymidine in DNA + S-methyl-L-cysteinyl-[protein]</text>
        <dbReference type="Rhea" id="RHEA:53428"/>
        <dbReference type="Rhea" id="RHEA-COMP:10131"/>
        <dbReference type="Rhea" id="RHEA-COMP:10132"/>
        <dbReference type="Rhea" id="RHEA-COMP:13555"/>
        <dbReference type="Rhea" id="RHEA-COMP:13556"/>
        <dbReference type="ChEBI" id="CHEBI:29950"/>
        <dbReference type="ChEBI" id="CHEBI:82612"/>
        <dbReference type="ChEBI" id="CHEBI:137386"/>
        <dbReference type="ChEBI" id="CHEBI:137387"/>
        <dbReference type="EC" id="2.1.1.63"/>
    </reaction>
</comment>
<evidence type="ECO:0000256" key="9">
    <source>
        <dbReference type="ARBA" id="ARBA00023204"/>
    </source>
</evidence>
<keyword evidence="8" id="KW-0804">Transcription</keyword>